<dbReference type="OrthoDB" id="1917767at2"/>
<reference evidence="1 2" key="1">
    <citation type="submission" date="2014-01" db="EMBL/GenBank/DDBJ databases">
        <title>Plasmidome dynamics in the species complex Clostridium novyi sensu lato converts strains of independent lineages into distinctly different pathogens.</title>
        <authorList>
            <person name="Skarin H."/>
            <person name="Segerman B."/>
        </authorList>
    </citation>
    <scope>NUCLEOTIDE SEQUENCE [LARGE SCALE GENOMIC DNA]</scope>
    <source>
        <strain evidence="1 2">4552</strain>
    </source>
</reference>
<name>A0A0A0I0A2_CLONO</name>
<dbReference type="AlphaFoldDB" id="A0A0A0I0A2"/>
<dbReference type="RefSeq" id="WP_039256262.1">
    <property type="nucleotide sequence ID" value="NZ_JENJ01000085.1"/>
</dbReference>
<protein>
    <submittedName>
        <fullName evidence="1">Uncharacterized protein</fullName>
    </submittedName>
</protein>
<evidence type="ECO:0000313" key="1">
    <source>
        <dbReference type="EMBL" id="KGM94118.1"/>
    </source>
</evidence>
<proteinExistence type="predicted"/>
<accession>A0A0A0I0A2</accession>
<comment type="caution">
    <text evidence="1">The sequence shown here is derived from an EMBL/GenBank/DDBJ whole genome shotgun (WGS) entry which is preliminary data.</text>
</comment>
<gene>
    <name evidence="1" type="ORF">Z968_12170</name>
</gene>
<dbReference type="Proteomes" id="UP000030012">
    <property type="component" value="Unassembled WGS sequence"/>
</dbReference>
<evidence type="ECO:0000313" key="2">
    <source>
        <dbReference type="Proteomes" id="UP000030012"/>
    </source>
</evidence>
<organism evidence="1 2">
    <name type="scientific">Clostridium novyi A str. 4552</name>
    <dbReference type="NCBI Taxonomy" id="1444289"/>
    <lineage>
        <taxon>Bacteria</taxon>
        <taxon>Bacillati</taxon>
        <taxon>Bacillota</taxon>
        <taxon>Clostridia</taxon>
        <taxon>Eubacteriales</taxon>
        <taxon>Clostridiaceae</taxon>
        <taxon>Clostridium</taxon>
    </lineage>
</organism>
<dbReference type="EMBL" id="JENJ01000085">
    <property type="protein sequence ID" value="KGM94118.1"/>
    <property type="molecule type" value="Genomic_DNA"/>
</dbReference>
<sequence length="69" mass="7821">MKIAFNFKTGKKEVVDEEDTKKLIDSINFLKVAKYLMGPKKTNKIGDMSFVLSGERIKVSDLKSVELIL</sequence>